<accession>A0ABN3N9B0</accession>
<reference evidence="2 3" key="1">
    <citation type="journal article" date="2019" name="Int. J. Syst. Evol. Microbiol.">
        <title>The Global Catalogue of Microorganisms (GCM) 10K type strain sequencing project: providing services to taxonomists for standard genome sequencing and annotation.</title>
        <authorList>
            <consortium name="The Broad Institute Genomics Platform"/>
            <consortium name="The Broad Institute Genome Sequencing Center for Infectious Disease"/>
            <person name="Wu L."/>
            <person name="Ma J."/>
        </authorList>
    </citation>
    <scope>NUCLEOTIDE SEQUENCE [LARGE SCALE GENOMIC DNA]</scope>
    <source>
        <strain evidence="2 3">JCM 5062</strain>
    </source>
</reference>
<sequence length="205" mass="21988">MTHTGTHTDTARAEDAPSSARRRQRARRRVAVLAVAAHLALALTACSQPEAKRSFAVPSDLCGTPVPAAAVDPVLPRSGKTLKTLARSREVGRMHCRVVVDGTTVFSAISEWWADPSVRMVAYSNPYIDLGEHTSADGTYMWSGKGGVRRVPCPVAAKDHPDLNQLFVRLLIYSEEFSNADAAEDLLLAYAKAVADSADCKGPAS</sequence>
<evidence type="ECO:0008006" key="4">
    <source>
        <dbReference type="Google" id="ProtNLM"/>
    </source>
</evidence>
<evidence type="ECO:0000313" key="2">
    <source>
        <dbReference type="EMBL" id="GAA2517093.1"/>
    </source>
</evidence>
<evidence type="ECO:0000256" key="1">
    <source>
        <dbReference type="SAM" id="MobiDB-lite"/>
    </source>
</evidence>
<name>A0ABN3N9B0_9ACTN</name>
<gene>
    <name evidence="2" type="ORF">GCM10010393_57440</name>
</gene>
<dbReference type="RefSeq" id="WP_344366623.1">
    <property type="nucleotide sequence ID" value="NZ_BAAASR010000049.1"/>
</dbReference>
<feature type="region of interest" description="Disordered" evidence="1">
    <location>
        <begin position="1"/>
        <end position="24"/>
    </location>
</feature>
<protein>
    <recommendedName>
        <fullName evidence="4">DUF3558 domain-containing protein</fullName>
    </recommendedName>
</protein>
<proteinExistence type="predicted"/>
<evidence type="ECO:0000313" key="3">
    <source>
        <dbReference type="Proteomes" id="UP001499942"/>
    </source>
</evidence>
<dbReference type="EMBL" id="BAAASR010000049">
    <property type="protein sequence ID" value="GAA2517093.1"/>
    <property type="molecule type" value="Genomic_DNA"/>
</dbReference>
<keyword evidence="3" id="KW-1185">Reference proteome</keyword>
<organism evidence="2 3">
    <name type="scientific">Streptomyces gobitricini</name>
    <dbReference type="NCBI Taxonomy" id="68211"/>
    <lineage>
        <taxon>Bacteria</taxon>
        <taxon>Bacillati</taxon>
        <taxon>Actinomycetota</taxon>
        <taxon>Actinomycetes</taxon>
        <taxon>Kitasatosporales</taxon>
        <taxon>Streptomycetaceae</taxon>
        <taxon>Streptomyces</taxon>
    </lineage>
</organism>
<dbReference type="Proteomes" id="UP001499942">
    <property type="component" value="Unassembled WGS sequence"/>
</dbReference>
<comment type="caution">
    <text evidence="2">The sequence shown here is derived from an EMBL/GenBank/DDBJ whole genome shotgun (WGS) entry which is preliminary data.</text>
</comment>